<organism evidence="1 2">
    <name type="scientific">Alteribacter lacisalsi</name>
    <dbReference type="NCBI Taxonomy" id="2045244"/>
    <lineage>
        <taxon>Bacteria</taxon>
        <taxon>Bacillati</taxon>
        <taxon>Bacillota</taxon>
        <taxon>Bacilli</taxon>
        <taxon>Bacillales</taxon>
        <taxon>Bacillaceae</taxon>
        <taxon>Alteribacter</taxon>
    </lineage>
</organism>
<keyword evidence="2" id="KW-1185">Reference proteome</keyword>
<gene>
    <name evidence="1" type="ORF">CR205_02645</name>
</gene>
<reference evidence="1 2" key="1">
    <citation type="submission" date="2017-10" db="EMBL/GenBank/DDBJ databases">
        <title>Bacillus sp. nov., a halophilic bacterium isolated from a Yangshapao Lake.</title>
        <authorList>
            <person name="Wang H."/>
        </authorList>
    </citation>
    <scope>NUCLEOTIDE SEQUENCE [LARGE SCALE GENOMIC DNA]</scope>
    <source>
        <strain evidence="1 2">YSP-3</strain>
    </source>
</reference>
<proteinExistence type="predicted"/>
<evidence type="ECO:0000313" key="2">
    <source>
        <dbReference type="Proteomes" id="UP000248066"/>
    </source>
</evidence>
<dbReference type="AlphaFoldDB" id="A0A2W0HKA5"/>
<dbReference type="EMBL" id="PDOF01000001">
    <property type="protein sequence ID" value="PYZ97512.1"/>
    <property type="molecule type" value="Genomic_DNA"/>
</dbReference>
<sequence>MVSVLVVGIGGYFFTQQAFGNTGAMETYLDDTYTLTEDYFKLMDEEYLVPDDEEALTAFSEETMLPGLEEILTRSEAISAGISKEKLQEVHELHNEAIRLHIAAEEAWLAGEENSYDLMMESDEKYMEYEDELESLAGRWGVKLEWEDWE</sequence>
<accession>A0A2W0HKA5</accession>
<protein>
    <submittedName>
        <fullName evidence="1">Uncharacterized protein</fullName>
    </submittedName>
</protein>
<dbReference type="Proteomes" id="UP000248066">
    <property type="component" value="Unassembled WGS sequence"/>
</dbReference>
<name>A0A2W0HKA5_9BACI</name>
<evidence type="ECO:0000313" key="1">
    <source>
        <dbReference type="EMBL" id="PYZ97512.1"/>
    </source>
</evidence>
<comment type="caution">
    <text evidence="1">The sequence shown here is derived from an EMBL/GenBank/DDBJ whole genome shotgun (WGS) entry which is preliminary data.</text>
</comment>